<evidence type="ECO:0000313" key="2">
    <source>
        <dbReference type="EMBL" id="PWA21480.1"/>
    </source>
</evidence>
<accession>A0A315VGV1</accession>
<organism evidence="2 3">
    <name type="scientific">Gambusia affinis</name>
    <name type="common">Western mosquitofish</name>
    <name type="synonym">Heterandria affinis</name>
    <dbReference type="NCBI Taxonomy" id="33528"/>
    <lineage>
        <taxon>Eukaryota</taxon>
        <taxon>Metazoa</taxon>
        <taxon>Chordata</taxon>
        <taxon>Craniata</taxon>
        <taxon>Vertebrata</taxon>
        <taxon>Euteleostomi</taxon>
        <taxon>Actinopterygii</taxon>
        <taxon>Neopterygii</taxon>
        <taxon>Teleostei</taxon>
        <taxon>Neoteleostei</taxon>
        <taxon>Acanthomorphata</taxon>
        <taxon>Ovalentaria</taxon>
        <taxon>Atherinomorphae</taxon>
        <taxon>Cyprinodontiformes</taxon>
        <taxon>Poeciliidae</taxon>
        <taxon>Poeciliinae</taxon>
        <taxon>Gambusia</taxon>
    </lineage>
</organism>
<dbReference type="AlphaFoldDB" id="A0A315VGV1"/>
<feature type="region of interest" description="Disordered" evidence="1">
    <location>
        <begin position="15"/>
        <end position="61"/>
    </location>
</feature>
<dbReference type="EMBL" id="NHOQ01001904">
    <property type="protein sequence ID" value="PWA21480.1"/>
    <property type="molecule type" value="Genomic_DNA"/>
</dbReference>
<dbReference type="Proteomes" id="UP000250572">
    <property type="component" value="Unassembled WGS sequence"/>
</dbReference>
<evidence type="ECO:0000256" key="1">
    <source>
        <dbReference type="SAM" id="MobiDB-lite"/>
    </source>
</evidence>
<proteinExistence type="predicted"/>
<comment type="caution">
    <text evidence="2">The sequence shown here is derived from an EMBL/GenBank/DDBJ whole genome shotgun (WGS) entry which is preliminary data.</text>
</comment>
<evidence type="ECO:0000313" key="3">
    <source>
        <dbReference type="Proteomes" id="UP000250572"/>
    </source>
</evidence>
<reference evidence="2 3" key="1">
    <citation type="journal article" date="2018" name="G3 (Bethesda)">
        <title>A High-Quality Reference Genome for the Invasive Mosquitofish Gambusia affinis Using a Chicago Library.</title>
        <authorList>
            <person name="Hoffberg S.L."/>
            <person name="Troendle N.J."/>
            <person name="Glenn T.C."/>
            <person name="Mahmud O."/>
            <person name="Louha S."/>
            <person name="Chalopin D."/>
            <person name="Bennetzen J.L."/>
            <person name="Mauricio R."/>
        </authorList>
    </citation>
    <scope>NUCLEOTIDE SEQUENCE [LARGE SCALE GENOMIC DNA]</scope>
    <source>
        <strain evidence="2">NE01/NJP1002.9</strain>
        <tissue evidence="2">Muscle</tissue>
    </source>
</reference>
<keyword evidence="3" id="KW-1185">Reference proteome</keyword>
<feature type="non-terminal residue" evidence="2">
    <location>
        <position position="1"/>
    </location>
</feature>
<sequence>HVVLKLPVPFGVVCHPPERSQQSETAESHKADGGEERLVPVATPSPPSEPPAEPSSHQLPLNSLVGPEAVVPCGTFQGTAVAGDMQRPLLNMDFPQWDKDHSLRTTLEDMELPCQRPDTVKKERYHIYRVYSAGDAQNVRLCRIQNLAQHLHTKDLALFLFV</sequence>
<name>A0A315VGV1_GAMAF</name>
<feature type="compositionally biased region" description="Pro residues" evidence="1">
    <location>
        <begin position="43"/>
        <end position="53"/>
    </location>
</feature>
<feature type="compositionally biased region" description="Basic and acidic residues" evidence="1">
    <location>
        <begin position="26"/>
        <end position="38"/>
    </location>
</feature>
<protein>
    <submittedName>
        <fullName evidence="2">Uncharacterized protein</fullName>
    </submittedName>
</protein>
<gene>
    <name evidence="2" type="ORF">CCH79_00003388</name>
</gene>